<dbReference type="AlphaFoldDB" id="A0A6C0BHB3"/>
<proteinExistence type="predicted"/>
<evidence type="ECO:0000256" key="1">
    <source>
        <dbReference type="SAM" id="Phobius"/>
    </source>
</evidence>
<feature type="transmembrane region" description="Helical" evidence="1">
    <location>
        <begin position="7"/>
        <end position="26"/>
    </location>
</feature>
<dbReference type="EMBL" id="MN739163">
    <property type="protein sequence ID" value="QHS91735.1"/>
    <property type="molecule type" value="Genomic_DNA"/>
</dbReference>
<keyword evidence="1" id="KW-1133">Transmembrane helix</keyword>
<keyword evidence="1" id="KW-0472">Membrane</keyword>
<evidence type="ECO:0000313" key="2">
    <source>
        <dbReference type="EMBL" id="QHS91735.1"/>
    </source>
</evidence>
<accession>A0A6C0BHB3</accession>
<reference evidence="2" key="1">
    <citation type="journal article" date="2020" name="Nature">
        <title>Giant virus diversity and host interactions through global metagenomics.</title>
        <authorList>
            <person name="Schulz F."/>
            <person name="Roux S."/>
            <person name="Paez-Espino D."/>
            <person name="Jungbluth S."/>
            <person name="Walsh D.A."/>
            <person name="Denef V.J."/>
            <person name="McMahon K.D."/>
            <person name="Konstantinidis K.T."/>
            <person name="Eloe-Fadrosh E.A."/>
            <person name="Kyrpides N.C."/>
            <person name="Woyke T."/>
        </authorList>
    </citation>
    <scope>NUCLEOTIDE SEQUENCE</scope>
    <source>
        <strain evidence="2">GVMAG-M-3300013006-15</strain>
    </source>
</reference>
<sequence length="266" mass="30843">MAKISGINYGIVLSILTILVVILYFLSEYLQQPEVPVVPALVINLDHRTDRLEEIKKEFQIWTSPIERISAVKKSPGWKGCSESHLKCVRIAKERRYPWVLIIEDDCILTEGGDKRYLRILPYLWANKHKWDIFNGGVHFISEFKIVDKEQQIFEVRAVANHFYIVNSTAYDKILQDHPVLPEEPIDVFYQKYKNWTITPAIAAQRPSISDIENKKEDYTQGLKDTDIILTNFVQKNIIPDNFNLNAEGRAIRLKDAPEIIYSKAL</sequence>
<evidence type="ECO:0008006" key="3">
    <source>
        <dbReference type="Google" id="ProtNLM"/>
    </source>
</evidence>
<name>A0A6C0BHB3_9ZZZZ</name>
<protein>
    <recommendedName>
        <fullName evidence="3">Glycosyltransferase</fullName>
    </recommendedName>
</protein>
<organism evidence="2">
    <name type="scientific">viral metagenome</name>
    <dbReference type="NCBI Taxonomy" id="1070528"/>
    <lineage>
        <taxon>unclassified sequences</taxon>
        <taxon>metagenomes</taxon>
        <taxon>organismal metagenomes</taxon>
    </lineage>
</organism>
<keyword evidence="1" id="KW-0812">Transmembrane</keyword>